<feature type="domain" description="Carbohydrate kinase FGGY N-terminal" evidence="7">
    <location>
        <begin position="9"/>
        <end position="246"/>
    </location>
</feature>
<dbReference type="EMBL" id="JBHTLY010000002">
    <property type="protein sequence ID" value="MFD1201417.1"/>
    <property type="molecule type" value="Genomic_DNA"/>
</dbReference>
<evidence type="ECO:0000256" key="2">
    <source>
        <dbReference type="ARBA" id="ARBA00022679"/>
    </source>
</evidence>
<dbReference type="SUPFAM" id="SSF53067">
    <property type="entry name" value="Actin-like ATPase domain"/>
    <property type="match status" value="2"/>
</dbReference>
<keyword evidence="4" id="KW-0418">Kinase</keyword>
<dbReference type="InterPro" id="IPR043129">
    <property type="entry name" value="ATPase_NBD"/>
</dbReference>
<keyword evidence="6" id="KW-0684">Rhamnose metabolism</keyword>
<dbReference type="Pfam" id="PF02782">
    <property type="entry name" value="FGGY_C"/>
    <property type="match status" value="1"/>
</dbReference>
<organism evidence="9 10">
    <name type="scientific">Leucobacter albus</name>
    <dbReference type="NCBI Taxonomy" id="272210"/>
    <lineage>
        <taxon>Bacteria</taxon>
        <taxon>Bacillati</taxon>
        <taxon>Actinomycetota</taxon>
        <taxon>Actinomycetes</taxon>
        <taxon>Micrococcales</taxon>
        <taxon>Microbacteriaceae</taxon>
        <taxon>Leucobacter</taxon>
    </lineage>
</organism>
<keyword evidence="5" id="KW-0067">ATP-binding</keyword>
<dbReference type="Gene3D" id="3.30.420.40">
    <property type="match status" value="2"/>
</dbReference>
<keyword evidence="10" id="KW-1185">Reference proteome</keyword>
<accession>A0ABW3TPW4</accession>
<evidence type="ECO:0000259" key="7">
    <source>
        <dbReference type="Pfam" id="PF00370"/>
    </source>
</evidence>
<dbReference type="PANTHER" id="PTHR43095">
    <property type="entry name" value="SUGAR KINASE"/>
    <property type="match status" value="1"/>
</dbReference>
<reference evidence="10" key="1">
    <citation type="journal article" date="2019" name="Int. J. Syst. Evol. Microbiol.">
        <title>The Global Catalogue of Microorganisms (GCM) 10K type strain sequencing project: providing services to taxonomists for standard genome sequencing and annotation.</title>
        <authorList>
            <consortium name="The Broad Institute Genomics Platform"/>
            <consortium name="The Broad Institute Genome Sequencing Center for Infectious Disease"/>
            <person name="Wu L."/>
            <person name="Ma J."/>
        </authorList>
    </citation>
    <scope>NUCLEOTIDE SEQUENCE [LARGE SCALE GENOMIC DNA]</scope>
    <source>
        <strain evidence="10">CCUG 50213</strain>
    </source>
</reference>
<gene>
    <name evidence="9" type="ORF">ACFQ3U_05870</name>
</gene>
<dbReference type="Pfam" id="PF00370">
    <property type="entry name" value="FGGY_N"/>
    <property type="match status" value="1"/>
</dbReference>
<evidence type="ECO:0000259" key="8">
    <source>
        <dbReference type="Pfam" id="PF02782"/>
    </source>
</evidence>
<keyword evidence="3" id="KW-0547">Nucleotide-binding</keyword>
<dbReference type="InterPro" id="IPR013449">
    <property type="entry name" value="Rhamnulokinase"/>
</dbReference>
<feature type="domain" description="Carbohydrate kinase FGGY C-terminal" evidence="8">
    <location>
        <begin position="256"/>
        <end position="447"/>
    </location>
</feature>
<name>A0ABW3TPW4_9MICO</name>
<evidence type="ECO:0000313" key="9">
    <source>
        <dbReference type="EMBL" id="MFD1201417.1"/>
    </source>
</evidence>
<evidence type="ECO:0000256" key="1">
    <source>
        <dbReference type="ARBA" id="ARBA00009156"/>
    </source>
</evidence>
<dbReference type="RefSeq" id="WP_343958271.1">
    <property type="nucleotide sequence ID" value="NZ_BAAAKZ010000002.1"/>
</dbReference>
<evidence type="ECO:0000256" key="6">
    <source>
        <dbReference type="ARBA" id="ARBA00023308"/>
    </source>
</evidence>
<evidence type="ECO:0000256" key="3">
    <source>
        <dbReference type="ARBA" id="ARBA00022741"/>
    </source>
</evidence>
<comment type="caution">
    <text evidence="9">The sequence shown here is derived from an EMBL/GenBank/DDBJ whole genome shotgun (WGS) entry which is preliminary data.</text>
</comment>
<dbReference type="InterPro" id="IPR018485">
    <property type="entry name" value="FGGY_C"/>
</dbReference>
<dbReference type="GO" id="GO:0016740">
    <property type="term" value="F:transferase activity"/>
    <property type="evidence" value="ECO:0007669"/>
    <property type="project" value="UniProtKB-KW"/>
</dbReference>
<evidence type="ECO:0000313" key="10">
    <source>
        <dbReference type="Proteomes" id="UP001597181"/>
    </source>
</evidence>
<dbReference type="InterPro" id="IPR018484">
    <property type="entry name" value="FGGY_N"/>
</dbReference>
<dbReference type="EC" id="2.7.1.-" evidence="9"/>
<proteinExistence type="inferred from homology"/>
<comment type="similarity">
    <text evidence="1">Belongs to the FGGY kinase family.</text>
</comment>
<sequence>MTTPTGHVAALDFGASSGRVIVGEVGRDVLRMRQFARFANRPVSAGGRLHWNVLALWQGAIDGLAAAGREVPDLMSVATDTWGVDYGLLRAGRLLGNPAHYRDERTAAALAAVHARIAPESMYRRAGVEQLPINTIYQLAADGAEGLLDAADGVLMMPDLFSYWLSGRRVAERTIASTTGLLSAASGQWDPELVAAAGVPPALLPEVVAPGTRLGPLLPELADALGLAHSLEVVAVGAHDTASAVVAVPMPAAGAVYVSCGTWGLVGMERAAPTLTEEARLAGFTNESGVDGRFLLMRNAMGLWLLSECVREWESGGERIDLPELLAAASEVTAKQPTLAVDDPLFAAPGDMPARIAAWCEQRGVPAPSGRPETVRCIVESLAVSFASAARDTARVANAPLTQINIVGGGSLNELLCQRLADHAGVPVFAGPVEATALGNVLLQARTMGLIDGSLDELRELVRRTHIPVRYDPS</sequence>
<dbReference type="InterPro" id="IPR050406">
    <property type="entry name" value="FGGY_Carb_Kinase"/>
</dbReference>
<protein>
    <submittedName>
        <fullName evidence="9">Rhamnulokinase family protein</fullName>
        <ecNumber evidence="9">2.7.1.-</ecNumber>
    </submittedName>
</protein>
<evidence type="ECO:0000256" key="5">
    <source>
        <dbReference type="ARBA" id="ARBA00022840"/>
    </source>
</evidence>
<dbReference type="Proteomes" id="UP001597181">
    <property type="component" value="Unassembled WGS sequence"/>
</dbReference>
<dbReference type="CDD" id="cd07771">
    <property type="entry name" value="ASKHA_NBD_FGGY_RhaB-like"/>
    <property type="match status" value="1"/>
</dbReference>
<evidence type="ECO:0000256" key="4">
    <source>
        <dbReference type="ARBA" id="ARBA00022777"/>
    </source>
</evidence>
<keyword evidence="2 9" id="KW-0808">Transferase</keyword>